<name>A0A4Y2S0F3_ARAVE</name>
<evidence type="ECO:0008006" key="3">
    <source>
        <dbReference type="Google" id="ProtNLM"/>
    </source>
</evidence>
<sequence>MSDSNEDKSTLPLEINYIPDYIYEKYKENSNCFHENKDSYMQELKKLLQDDKLSENIDFEEDFLQLYLMQCKNDATKAFSKIRNYLKLRRDYTFFYQGVKFDFTSHPSCQVMTPLPHRLSDGSVIFLFEIGTPIEPSNSTSIEAGVLTAITDHGPTPLIGGKYYHWREVTQPPPLLYPQEKQESAYVSGSFSSVNLLSHVITLELPRPGTNHEGLIE</sequence>
<organism evidence="1 2">
    <name type="scientific">Araneus ventricosus</name>
    <name type="common">Orbweaver spider</name>
    <name type="synonym">Epeira ventricosa</name>
    <dbReference type="NCBI Taxonomy" id="182803"/>
    <lineage>
        <taxon>Eukaryota</taxon>
        <taxon>Metazoa</taxon>
        <taxon>Ecdysozoa</taxon>
        <taxon>Arthropoda</taxon>
        <taxon>Chelicerata</taxon>
        <taxon>Arachnida</taxon>
        <taxon>Araneae</taxon>
        <taxon>Araneomorphae</taxon>
        <taxon>Entelegynae</taxon>
        <taxon>Araneoidea</taxon>
        <taxon>Araneidae</taxon>
        <taxon>Araneus</taxon>
    </lineage>
</organism>
<dbReference type="InterPro" id="IPR036865">
    <property type="entry name" value="CRAL-TRIO_dom_sf"/>
</dbReference>
<evidence type="ECO:0000313" key="1">
    <source>
        <dbReference type="EMBL" id="GBN80690.1"/>
    </source>
</evidence>
<gene>
    <name evidence="1" type="ORF">AVEN_98462_1</name>
</gene>
<dbReference type="EMBL" id="BGPR01018990">
    <property type="protein sequence ID" value="GBN80690.1"/>
    <property type="molecule type" value="Genomic_DNA"/>
</dbReference>
<accession>A0A4Y2S0F3</accession>
<evidence type="ECO:0000313" key="2">
    <source>
        <dbReference type="Proteomes" id="UP000499080"/>
    </source>
</evidence>
<dbReference type="Proteomes" id="UP000499080">
    <property type="component" value="Unassembled WGS sequence"/>
</dbReference>
<proteinExistence type="predicted"/>
<dbReference type="SUPFAM" id="SSF46938">
    <property type="entry name" value="CRAL/TRIO N-terminal domain"/>
    <property type="match status" value="1"/>
</dbReference>
<keyword evidence="2" id="KW-1185">Reference proteome</keyword>
<protein>
    <recommendedName>
        <fullName evidence="3">CRAL/TRIO N-terminal domain-containing protein</fullName>
    </recommendedName>
</protein>
<reference evidence="1 2" key="1">
    <citation type="journal article" date="2019" name="Sci. Rep.">
        <title>Orb-weaving spider Araneus ventricosus genome elucidates the spidroin gene catalogue.</title>
        <authorList>
            <person name="Kono N."/>
            <person name="Nakamura H."/>
            <person name="Ohtoshi R."/>
            <person name="Moran D.A.P."/>
            <person name="Shinohara A."/>
            <person name="Yoshida Y."/>
            <person name="Fujiwara M."/>
            <person name="Mori M."/>
            <person name="Tomita M."/>
            <person name="Arakawa K."/>
        </authorList>
    </citation>
    <scope>NUCLEOTIDE SEQUENCE [LARGE SCALE GENOMIC DNA]</scope>
</reference>
<dbReference type="Gene3D" id="3.40.525.10">
    <property type="entry name" value="CRAL-TRIO lipid binding domain"/>
    <property type="match status" value="1"/>
</dbReference>
<comment type="caution">
    <text evidence="1">The sequence shown here is derived from an EMBL/GenBank/DDBJ whole genome shotgun (WGS) entry which is preliminary data.</text>
</comment>
<dbReference type="InterPro" id="IPR036273">
    <property type="entry name" value="CRAL/TRIO_N_dom_sf"/>
</dbReference>
<dbReference type="AlphaFoldDB" id="A0A4Y2S0F3"/>